<evidence type="ECO:0000313" key="2">
    <source>
        <dbReference type="Proteomes" id="UP000183567"/>
    </source>
</evidence>
<accession>A0A1J8QWU8</accession>
<keyword evidence="2" id="KW-1185">Reference proteome</keyword>
<evidence type="ECO:0000313" key="1">
    <source>
        <dbReference type="EMBL" id="OJA16116.1"/>
    </source>
</evidence>
<gene>
    <name evidence="1" type="ORF">AZE42_09277</name>
</gene>
<dbReference type="Proteomes" id="UP000183567">
    <property type="component" value="Unassembled WGS sequence"/>
</dbReference>
<reference evidence="1 2" key="1">
    <citation type="submission" date="2016-03" db="EMBL/GenBank/DDBJ databases">
        <title>Comparative genomics of the ectomycorrhizal sister species Rhizopogon vinicolor and Rhizopogon vesiculosus (Basidiomycota: Boletales) reveals a divergence of the mating type B locus.</title>
        <authorList>
            <person name="Mujic A.B."/>
            <person name="Kuo A."/>
            <person name="Tritt A."/>
            <person name="Lipzen A."/>
            <person name="Chen C."/>
            <person name="Johnson J."/>
            <person name="Sharma A."/>
            <person name="Barry K."/>
            <person name="Grigoriev I.V."/>
            <person name="Spatafora J.W."/>
        </authorList>
    </citation>
    <scope>NUCLEOTIDE SEQUENCE [LARGE SCALE GENOMIC DNA]</scope>
    <source>
        <strain evidence="1 2">AM-OR11-056</strain>
    </source>
</reference>
<protein>
    <submittedName>
        <fullName evidence="1">Uncharacterized protein</fullName>
    </submittedName>
</protein>
<proteinExistence type="predicted"/>
<organism evidence="1 2">
    <name type="scientific">Rhizopogon vesiculosus</name>
    <dbReference type="NCBI Taxonomy" id="180088"/>
    <lineage>
        <taxon>Eukaryota</taxon>
        <taxon>Fungi</taxon>
        <taxon>Dikarya</taxon>
        <taxon>Basidiomycota</taxon>
        <taxon>Agaricomycotina</taxon>
        <taxon>Agaricomycetes</taxon>
        <taxon>Agaricomycetidae</taxon>
        <taxon>Boletales</taxon>
        <taxon>Suillineae</taxon>
        <taxon>Rhizopogonaceae</taxon>
        <taxon>Rhizopogon</taxon>
    </lineage>
</organism>
<dbReference type="AlphaFoldDB" id="A0A1J8QWU8"/>
<sequence length="45" mass="5220">MLFSSIRGGTVPKRHRPYLDATVLAKTRRSLCIKSSHRIPWRLTL</sequence>
<dbReference type="EMBL" id="LVVM01002682">
    <property type="protein sequence ID" value="OJA16116.1"/>
    <property type="molecule type" value="Genomic_DNA"/>
</dbReference>
<comment type="caution">
    <text evidence="1">The sequence shown here is derived from an EMBL/GenBank/DDBJ whole genome shotgun (WGS) entry which is preliminary data.</text>
</comment>
<name>A0A1J8QWU8_9AGAM</name>